<keyword evidence="2" id="KW-1185">Reference proteome</keyword>
<dbReference type="OrthoDB" id="6636929at2"/>
<evidence type="ECO:0000313" key="1">
    <source>
        <dbReference type="EMBL" id="PSL53592.1"/>
    </source>
</evidence>
<gene>
    <name evidence="1" type="ORF">B0I31_10839</name>
</gene>
<comment type="caution">
    <text evidence="1">The sequence shown here is derived from an EMBL/GenBank/DDBJ whole genome shotgun (WGS) entry which is preliminary data.</text>
</comment>
<organism evidence="1 2">
    <name type="scientific">Saccharothrix carnea</name>
    <dbReference type="NCBI Taxonomy" id="1280637"/>
    <lineage>
        <taxon>Bacteria</taxon>
        <taxon>Bacillati</taxon>
        <taxon>Actinomycetota</taxon>
        <taxon>Actinomycetes</taxon>
        <taxon>Pseudonocardiales</taxon>
        <taxon>Pseudonocardiaceae</taxon>
        <taxon>Saccharothrix</taxon>
    </lineage>
</organism>
<dbReference type="EMBL" id="PYAX01000008">
    <property type="protein sequence ID" value="PSL53592.1"/>
    <property type="molecule type" value="Genomic_DNA"/>
</dbReference>
<name>A0A2P8I561_SACCR</name>
<evidence type="ECO:0008006" key="3">
    <source>
        <dbReference type="Google" id="ProtNLM"/>
    </source>
</evidence>
<dbReference type="RefSeq" id="WP_146173916.1">
    <property type="nucleotide sequence ID" value="NZ_PYAX01000008.1"/>
</dbReference>
<accession>A0A2P8I561</accession>
<dbReference type="Proteomes" id="UP000241118">
    <property type="component" value="Unassembled WGS sequence"/>
</dbReference>
<evidence type="ECO:0000313" key="2">
    <source>
        <dbReference type="Proteomes" id="UP000241118"/>
    </source>
</evidence>
<sequence length="327" mass="34789">MFSRRVKPRAHAELVPAREDDVLVSAGVGPHGEVVALWSTAEGREALLAYDGGPGRPAFAATRAEHPVAARLTVRDAVVEVAGLTLAHCQVQPLPGDRFLVVGGRCRWRPEGAEHNAQVIDSAGDVVRTAVLGDGIGHLATTPTGQVWVGYFDEGVYGNFGWGGPGPDPVGGPGLVRFDRDLRRAWAFPGDGDAPSIDDCYALNVAGETAWASYYSDFPVVRVGDGDRVAVWANEVEGAGAVVTDGTRCALVGGYGRDHHLVRIGELTGEGRFEVRHTRRLVMPGPRSPSRWTMAGRGDVLHLISGTSHYRVDLDQLSAFGMSSAVP</sequence>
<proteinExistence type="predicted"/>
<protein>
    <recommendedName>
        <fullName evidence="3">Sugar lactone lactonase YvrE</fullName>
    </recommendedName>
</protein>
<reference evidence="1 2" key="1">
    <citation type="submission" date="2018-03" db="EMBL/GenBank/DDBJ databases">
        <title>Genomic Encyclopedia of Type Strains, Phase III (KMG-III): the genomes of soil and plant-associated and newly described type strains.</title>
        <authorList>
            <person name="Whitman W."/>
        </authorList>
    </citation>
    <scope>NUCLEOTIDE SEQUENCE [LARGE SCALE GENOMIC DNA]</scope>
    <source>
        <strain evidence="1 2">CGMCC 4.7097</strain>
    </source>
</reference>
<dbReference type="AlphaFoldDB" id="A0A2P8I561"/>